<proteinExistence type="predicted"/>
<evidence type="ECO:0000313" key="3">
    <source>
        <dbReference type="Proteomes" id="UP000319792"/>
    </source>
</evidence>
<evidence type="ECO:0000313" key="2">
    <source>
        <dbReference type="EMBL" id="TWS22886.1"/>
    </source>
</evidence>
<dbReference type="InterPro" id="IPR029058">
    <property type="entry name" value="AB_hydrolase_fold"/>
</dbReference>
<dbReference type="PANTHER" id="PTHR43798:SF33">
    <property type="entry name" value="HYDROLASE, PUTATIVE (AFU_ORTHOLOGUE AFUA_2G14860)-RELATED"/>
    <property type="match status" value="1"/>
</dbReference>
<dbReference type="Pfam" id="PF00561">
    <property type="entry name" value="Abhydrolase_1"/>
    <property type="match status" value="1"/>
</dbReference>
<name>A0A5C5RIM4_9ACTN</name>
<dbReference type="AlphaFoldDB" id="A0A5C5RIM4"/>
<accession>A0A5C5RIM4</accession>
<dbReference type="Proteomes" id="UP000319792">
    <property type="component" value="Unassembled WGS sequence"/>
</dbReference>
<dbReference type="SUPFAM" id="SSF53474">
    <property type="entry name" value="alpha/beta-Hydrolases"/>
    <property type="match status" value="1"/>
</dbReference>
<evidence type="ECO:0000259" key="1">
    <source>
        <dbReference type="Pfam" id="PF00561"/>
    </source>
</evidence>
<keyword evidence="3" id="KW-1185">Reference proteome</keyword>
<reference evidence="2 3" key="1">
    <citation type="submission" date="2019-08" db="EMBL/GenBank/DDBJ databases">
        <title>Tsukamurella conjunctivitidis sp. nov., Tsukamurella assacharolytica sp. nov. and Tsukamurella sputae sp. nov. isolated from patients with conjunctivitis, bacteraemia (lymphoma) and respiratory infection (sputum) in Hong Kong.</title>
        <authorList>
            <person name="Fok K.M.N."/>
            <person name="Fong J.Y.H."/>
        </authorList>
    </citation>
    <scope>NUCLEOTIDE SEQUENCE [LARGE SCALE GENOMIC DNA]</scope>
    <source>
        <strain evidence="2 3">HKU70</strain>
    </source>
</reference>
<comment type="caution">
    <text evidence="2">The sequence shown here is derived from an EMBL/GenBank/DDBJ whole genome shotgun (WGS) entry which is preliminary data.</text>
</comment>
<gene>
    <name evidence="2" type="ORF">FK268_17945</name>
</gene>
<organism evidence="2 3">
    <name type="scientific">Tsukamurella sputi</name>
    <dbReference type="NCBI Taxonomy" id="2591848"/>
    <lineage>
        <taxon>Bacteria</taxon>
        <taxon>Bacillati</taxon>
        <taxon>Actinomycetota</taxon>
        <taxon>Actinomycetes</taxon>
        <taxon>Mycobacteriales</taxon>
        <taxon>Tsukamurellaceae</taxon>
        <taxon>Tsukamurella</taxon>
    </lineage>
</organism>
<keyword evidence="2" id="KW-0378">Hydrolase</keyword>
<dbReference type="GO" id="GO:0016787">
    <property type="term" value="F:hydrolase activity"/>
    <property type="evidence" value="ECO:0007669"/>
    <property type="project" value="UniProtKB-KW"/>
</dbReference>
<dbReference type="PANTHER" id="PTHR43798">
    <property type="entry name" value="MONOACYLGLYCEROL LIPASE"/>
    <property type="match status" value="1"/>
</dbReference>
<feature type="domain" description="AB hydrolase-1" evidence="1">
    <location>
        <begin position="60"/>
        <end position="299"/>
    </location>
</feature>
<dbReference type="InterPro" id="IPR050266">
    <property type="entry name" value="AB_hydrolase_sf"/>
</dbReference>
<dbReference type="Gene3D" id="3.40.50.1820">
    <property type="entry name" value="alpha/beta hydrolase"/>
    <property type="match status" value="1"/>
</dbReference>
<sequence length="322" mass="34210">MRPASLRNCPSRITSSLMVTSIASLTLLIMPDYSRGVLLELAGTRTHVVVDAATGPVTGPPVVLSSGLAGNWFDWDAVTELLTPGRTVVRLDRPGYGLSDPWPDGAVPTLDSEVTRLRDLLDALEIESAVMVAHSMASFYVEAFLREFPSRTAAAVILDGSVEASPRWVLPGDLRDALLLRSADAATAVGMNRAGPAAHRLLGAGDPPPEYASILSSEDYFRAAFLENGRYPVLAHELADLRQETPLPPDVPVTVAAAFTGRRTPWNTSWLGQQEELAEILHGRYAVIAPSGHHAMIDQPAQVAALILDATTPPGGTAGPTG</sequence>
<dbReference type="EMBL" id="VIGV01000006">
    <property type="protein sequence ID" value="TWS22886.1"/>
    <property type="molecule type" value="Genomic_DNA"/>
</dbReference>
<dbReference type="InterPro" id="IPR000073">
    <property type="entry name" value="AB_hydrolase_1"/>
</dbReference>
<protein>
    <submittedName>
        <fullName evidence="2">Alpha/beta hydrolase</fullName>
    </submittedName>
</protein>
<dbReference type="GO" id="GO:0016020">
    <property type="term" value="C:membrane"/>
    <property type="evidence" value="ECO:0007669"/>
    <property type="project" value="TreeGrafter"/>
</dbReference>